<dbReference type="InterPro" id="IPR042099">
    <property type="entry name" value="ANL_N_sf"/>
</dbReference>
<dbReference type="EMBL" id="RCZD01000019">
    <property type="protein sequence ID" value="TPG55395.1"/>
    <property type="molecule type" value="Genomic_DNA"/>
</dbReference>
<organism evidence="1 2">
    <name type="scientific">Ewingella americana</name>
    <dbReference type="NCBI Taxonomy" id="41202"/>
    <lineage>
        <taxon>Bacteria</taxon>
        <taxon>Pseudomonadati</taxon>
        <taxon>Pseudomonadota</taxon>
        <taxon>Gammaproteobacteria</taxon>
        <taxon>Enterobacterales</taxon>
        <taxon>Yersiniaceae</taxon>
        <taxon>Ewingella</taxon>
    </lineage>
</organism>
<sequence length="439" mass="50240">MIPLTVLWRYFASRRRHFSRREALERWQAKKLKAFHKKVLRKSPWFRRYLAMPFEQWPLMDKSMMVQHFDQMNTAGLQQDRLMSCALQSEHSRNFAPKVGQFSVGLSSGTSGRRGVFVVSPQEQKIWAAAMLAKTLPEGLFAGERVALFLRADNNLYQSVKNRWLSLDFYDLLGSFQDQLTRLEPYSPTLIVAPAQVLRALALEVMAKRLSLNVKKVISVAEVLEAQDRALISQVFGEVGEIYQATEGFLASTCAFGTLHMNEEFILVEPQWLDERRFIPVITDFTRRTQPIVRYRLDDVLVARAGQCPCGSAALAIEHIEGRQDDQLMLPLRHGHRQTIFADACSRVLAMTLPLTADYRLIQTGADTLSLLADCDLSTLEKCREALTALFARQDIDVAQLTWTLGRQIPPTQFDTKRRRIICRWKHAGERPVQTEETV</sequence>
<dbReference type="OrthoDB" id="580775at2"/>
<dbReference type="Gene3D" id="3.40.50.12780">
    <property type="entry name" value="N-terminal domain of ligase-like"/>
    <property type="match status" value="1"/>
</dbReference>
<name>A0A502G0V5_9GAMM</name>
<evidence type="ECO:0000313" key="2">
    <source>
        <dbReference type="Proteomes" id="UP000317663"/>
    </source>
</evidence>
<accession>A0A502G0V5</accession>
<dbReference type="InterPro" id="IPR053158">
    <property type="entry name" value="CapK_Type1_Caps_Biosynth"/>
</dbReference>
<dbReference type="PANTHER" id="PTHR36932:SF1">
    <property type="entry name" value="CAPSULAR POLYSACCHARIDE BIOSYNTHESIS PROTEIN"/>
    <property type="match status" value="1"/>
</dbReference>
<reference evidence="1 2" key="1">
    <citation type="journal article" date="2019" name="Environ. Microbiol.">
        <title>Species interactions and distinct microbial communities in high Arctic permafrost affected cryosols are associated with the CH4 and CO2 gas fluxes.</title>
        <authorList>
            <person name="Altshuler I."/>
            <person name="Hamel J."/>
            <person name="Turney S."/>
            <person name="Magnuson E."/>
            <person name="Levesque R."/>
            <person name="Greer C."/>
            <person name="Whyte L.G."/>
        </authorList>
    </citation>
    <scope>NUCLEOTIDE SEQUENCE [LARGE SCALE GENOMIC DNA]</scope>
    <source>
        <strain evidence="1 2">E4</strain>
    </source>
</reference>
<comment type="caution">
    <text evidence="1">The sequence shown here is derived from an EMBL/GenBank/DDBJ whole genome shotgun (WGS) entry which is preliminary data.</text>
</comment>
<protein>
    <submittedName>
        <fullName evidence="1">CoF synthetase</fullName>
    </submittedName>
</protein>
<dbReference type="NCBIfam" id="TIGR02304">
    <property type="entry name" value="aden_form_hyp"/>
    <property type="match status" value="1"/>
</dbReference>
<dbReference type="Proteomes" id="UP000317663">
    <property type="component" value="Unassembled WGS sequence"/>
</dbReference>
<evidence type="ECO:0000313" key="1">
    <source>
        <dbReference type="EMBL" id="TPG55395.1"/>
    </source>
</evidence>
<gene>
    <name evidence="1" type="ORF">EAH77_23515</name>
</gene>
<keyword evidence="2" id="KW-1185">Reference proteome</keyword>
<proteinExistence type="predicted"/>
<dbReference type="InterPro" id="IPR012685">
    <property type="entry name" value="CHP02304_F390_synth-rel"/>
</dbReference>
<dbReference type="AlphaFoldDB" id="A0A502G0V5"/>
<dbReference type="PANTHER" id="PTHR36932">
    <property type="entry name" value="CAPSULAR POLYSACCHARIDE BIOSYNTHESIS PROTEIN"/>
    <property type="match status" value="1"/>
</dbReference>
<dbReference type="RefSeq" id="WP_140475596.1">
    <property type="nucleotide sequence ID" value="NZ_RCZD01000019.1"/>
</dbReference>